<sequence length="95" mass="10127">MSAQILSIRTDDAKGILGLDLDDGTQGELSYARLRAACRCAECTALQRRGGNIDAAEVVLNAIAPVGGHALNLHFSDGHTRGIYPFPYLVELVMA</sequence>
<feature type="domain" description="Gamma-butyrobetaine hydroxylase-like N-terminal" evidence="3">
    <location>
        <begin position="9"/>
        <end position="89"/>
    </location>
</feature>
<keyword evidence="1" id="KW-0479">Metal-binding</keyword>
<dbReference type="EMBL" id="JAYXHS010000001">
    <property type="protein sequence ID" value="MEC5385088.1"/>
    <property type="molecule type" value="Genomic_DNA"/>
</dbReference>
<dbReference type="Pfam" id="PF06155">
    <property type="entry name" value="GBBH-like_N"/>
    <property type="match status" value="1"/>
</dbReference>
<dbReference type="PANTHER" id="PTHR35303:SF8">
    <property type="entry name" value="GAMMA-BUTYROBETAINE HYDROXYLASE-LIKE N-TERMINAL DOMAIN-CONTAINING PROTEIN"/>
    <property type="match status" value="1"/>
</dbReference>
<dbReference type="InterPro" id="IPR038492">
    <property type="entry name" value="GBBH-like_N_sf"/>
</dbReference>
<evidence type="ECO:0000313" key="4">
    <source>
        <dbReference type="EMBL" id="MEC5385088.1"/>
    </source>
</evidence>
<evidence type="ECO:0000256" key="2">
    <source>
        <dbReference type="ARBA" id="ARBA00023004"/>
    </source>
</evidence>
<protein>
    <submittedName>
        <fullName evidence="4">DUF971 domain-containing protein</fullName>
    </submittedName>
</protein>
<dbReference type="Proteomes" id="UP001331561">
    <property type="component" value="Unassembled WGS sequence"/>
</dbReference>
<dbReference type="PANTHER" id="PTHR35303">
    <property type="entry name" value="OS02G0197800 PROTEIN"/>
    <property type="match status" value="1"/>
</dbReference>
<evidence type="ECO:0000313" key="5">
    <source>
        <dbReference type="Proteomes" id="UP001331561"/>
    </source>
</evidence>
<dbReference type="Gene3D" id="3.30.2020.30">
    <property type="match status" value="1"/>
</dbReference>
<reference evidence="4 5" key="1">
    <citation type="submission" date="2024-01" db="EMBL/GenBank/DDBJ databases">
        <title>Uliginosibacterium soil sp. nov.</title>
        <authorList>
            <person name="Lv Y."/>
        </authorList>
    </citation>
    <scope>NUCLEOTIDE SEQUENCE [LARGE SCALE GENOMIC DNA]</scope>
    <source>
        <strain evidence="4 5">H3</strain>
    </source>
</reference>
<comment type="caution">
    <text evidence="4">The sequence shown here is derived from an EMBL/GenBank/DDBJ whole genome shotgun (WGS) entry which is preliminary data.</text>
</comment>
<keyword evidence="5" id="KW-1185">Reference proteome</keyword>
<proteinExistence type="predicted"/>
<accession>A0ABU6JZZ8</accession>
<keyword evidence="2" id="KW-0408">Iron</keyword>
<name>A0ABU6JZZ8_9RHOO</name>
<evidence type="ECO:0000259" key="3">
    <source>
        <dbReference type="Pfam" id="PF06155"/>
    </source>
</evidence>
<gene>
    <name evidence="4" type="ORF">VVD49_05095</name>
</gene>
<organism evidence="4 5">
    <name type="scientific">Uliginosibacterium silvisoli</name>
    <dbReference type="NCBI Taxonomy" id="3114758"/>
    <lineage>
        <taxon>Bacteria</taxon>
        <taxon>Pseudomonadati</taxon>
        <taxon>Pseudomonadota</taxon>
        <taxon>Betaproteobacteria</taxon>
        <taxon>Rhodocyclales</taxon>
        <taxon>Zoogloeaceae</taxon>
        <taxon>Uliginosibacterium</taxon>
    </lineage>
</organism>
<dbReference type="RefSeq" id="WP_327598052.1">
    <property type="nucleotide sequence ID" value="NZ_JAYXHS010000001.1"/>
</dbReference>
<evidence type="ECO:0000256" key="1">
    <source>
        <dbReference type="ARBA" id="ARBA00022723"/>
    </source>
</evidence>
<dbReference type="InterPro" id="IPR010376">
    <property type="entry name" value="GBBH-like_N"/>
</dbReference>